<dbReference type="InterPro" id="IPR011059">
    <property type="entry name" value="Metal-dep_hydrolase_composite"/>
</dbReference>
<dbReference type="RefSeq" id="WP_014846600.1">
    <property type="nucleotide sequence ID" value="NZ_CAURRE010000020.1"/>
</dbReference>
<dbReference type="SUPFAM" id="SSF51556">
    <property type="entry name" value="Metallo-dependent hydrolases"/>
    <property type="match status" value="1"/>
</dbReference>
<organism evidence="3 4">
    <name type="scientific">Arachnia propionica</name>
    <dbReference type="NCBI Taxonomy" id="1750"/>
    <lineage>
        <taxon>Bacteria</taxon>
        <taxon>Bacillati</taxon>
        <taxon>Actinomycetota</taxon>
        <taxon>Actinomycetes</taxon>
        <taxon>Propionibacteriales</taxon>
        <taxon>Propionibacteriaceae</taxon>
        <taxon>Arachnia</taxon>
    </lineage>
</organism>
<dbReference type="Proteomes" id="UP000273044">
    <property type="component" value="Chromosome"/>
</dbReference>
<dbReference type="SUPFAM" id="SSF51338">
    <property type="entry name" value="Composite domain of metallo-dependent hydrolases"/>
    <property type="match status" value="1"/>
</dbReference>
<accession>A0A3N4CU56</accession>
<dbReference type="EMBL" id="LR134406">
    <property type="protein sequence ID" value="VEH70223.1"/>
    <property type="molecule type" value="Genomic_DNA"/>
</dbReference>
<reference evidence="3 4" key="1">
    <citation type="submission" date="2018-12" db="EMBL/GenBank/DDBJ databases">
        <authorList>
            <consortium name="Pathogen Informatics"/>
        </authorList>
    </citation>
    <scope>NUCLEOTIDE SEQUENCE [LARGE SCALE GENOMIC DNA]</scope>
    <source>
        <strain evidence="3 4">NCTC12967</strain>
    </source>
</reference>
<dbReference type="GeneID" id="64406988"/>
<feature type="domain" description="Amidohydrolase 3" evidence="1">
    <location>
        <begin position="54"/>
        <end position="440"/>
    </location>
</feature>
<sequence>MAEFRLVESFRITRVRPIPGLGTGRYSEPLDVTVTNGTITAIEPTRGVGDGDFDADGANLMPGLWDNHTHFSLAALISQCTRFSHKATKSEILAAVEDHLRHRPPRLVGYGFRSATWPTPPTAADLDAITTVPVALMSRDLHSLWCNTPALEQAGAAGHPTGFLVEEEAFAGIRRIMSRYLDLVEHAVQAAELEAASRGLVGIVDFSSGWAVEAWQQRAASRSIGLRVEAATYPERLDDLIAMGAGTGDELAENLRVGPLKIIADGSMGSRTAHCIAPYPNPLPGYPNGKPNHTRSELLALLGRAREARLQAAVHAIGDAACHDVLDAFEISGTRGSVEHVQCVAPADLPRFARLKLVASIQPAHQLEDIGVVERVWPGAKDRTYPMLDLLRAGARLAFGSDAPVASLDPWKAIEAACHRPYRADQALAPLAALRASTRTTLSVGQPADLVLTAGPGKVLLTMLGGRITFSR</sequence>
<dbReference type="InterPro" id="IPR013108">
    <property type="entry name" value="Amidohydro_3"/>
</dbReference>
<dbReference type="Gene3D" id="3.10.310.70">
    <property type="match status" value="1"/>
</dbReference>
<dbReference type="OMA" id="FDIACHA"/>
<dbReference type="PANTHER" id="PTHR22642:SF2">
    <property type="entry name" value="PROTEIN LONG AFTER FAR-RED 3"/>
    <property type="match status" value="1"/>
</dbReference>
<dbReference type="AlphaFoldDB" id="A0A3N4CU56"/>
<evidence type="ECO:0000313" key="3">
    <source>
        <dbReference type="EMBL" id="VEH70223.1"/>
    </source>
</evidence>
<dbReference type="Gene3D" id="2.30.40.10">
    <property type="entry name" value="Urease, subunit C, domain 1"/>
    <property type="match status" value="1"/>
</dbReference>
<dbReference type="EMBL" id="CP072385">
    <property type="protein sequence ID" value="QUC09791.1"/>
    <property type="molecule type" value="Genomic_DNA"/>
</dbReference>
<dbReference type="GO" id="GO:0016810">
    <property type="term" value="F:hydrolase activity, acting on carbon-nitrogen (but not peptide) bonds"/>
    <property type="evidence" value="ECO:0007669"/>
    <property type="project" value="InterPro"/>
</dbReference>
<dbReference type="OrthoDB" id="3238066at2"/>
<dbReference type="Gene3D" id="3.20.20.140">
    <property type="entry name" value="Metal-dependent hydrolases"/>
    <property type="match status" value="1"/>
</dbReference>
<dbReference type="PANTHER" id="PTHR22642">
    <property type="entry name" value="IMIDAZOLONEPROPIONASE"/>
    <property type="match status" value="1"/>
</dbReference>
<keyword evidence="3" id="KW-0378">Hydrolase</keyword>
<evidence type="ECO:0000313" key="2">
    <source>
        <dbReference type="EMBL" id="QUC09791.1"/>
    </source>
</evidence>
<reference evidence="2" key="2">
    <citation type="submission" date="2021-03" db="EMBL/GenBank/DDBJ databases">
        <title>Human Oral Microbial Genomes.</title>
        <authorList>
            <person name="Johnston C.D."/>
            <person name="Chen T."/>
            <person name="Dewhirst F.E."/>
        </authorList>
    </citation>
    <scope>NUCLEOTIDE SEQUENCE</scope>
    <source>
        <strain evidence="2">F0714</strain>
    </source>
</reference>
<dbReference type="InterPro" id="IPR032466">
    <property type="entry name" value="Metal_Hydrolase"/>
</dbReference>
<protein>
    <submittedName>
        <fullName evidence="2">Amidohydrolase family protein</fullName>
    </submittedName>
    <submittedName>
        <fullName evidence="3">N-substituted formamide deformylase</fullName>
        <ecNumber evidence="3">3.5.1.91</ecNumber>
    </submittedName>
</protein>
<gene>
    <name evidence="3" type="primary">nfdA</name>
    <name evidence="2" type="ORF">J5A53_07980</name>
    <name evidence="3" type="ORF">NCTC12967_01516</name>
</gene>
<dbReference type="EC" id="3.5.1.91" evidence="3"/>
<proteinExistence type="predicted"/>
<dbReference type="Pfam" id="PF07969">
    <property type="entry name" value="Amidohydro_3"/>
    <property type="match status" value="1"/>
</dbReference>
<name>A0A3N4CU56_9ACTN</name>
<evidence type="ECO:0000313" key="4">
    <source>
        <dbReference type="Proteomes" id="UP000273044"/>
    </source>
</evidence>
<dbReference type="Proteomes" id="UP000677180">
    <property type="component" value="Chromosome"/>
</dbReference>
<keyword evidence="4" id="KW-1185">Reference proteome</keyword>
<evidence type="ECO:0000259" key="1">
    <source>
        <dbReference type="Pfam" id="PF07969"/>
    </source>
</evidence>